<keyword evidence="1" id="KW-0812">Transmembrane</keyword>
<feature type="transmembrane region" description="Helical" evidence="1">
    <location>
        <begin position="6"/>
        <end position="27"/>
    </location>
</feature>
<evidence type="ECO:0000313" key="2">
    <source>
        <dbReference type="EMBL" id="KUJ79806.1"/>
    </source>
</evidence>
<accession>A0A0X3TZ11</accession>
<dbReference type="AlphaFoldDB" id="A0A0X3TZ11"/>
<protein>
    <recommendedName>
        <fullName evidence="4">Photosynthetic complex assembly protein 2</fullName>
    </recommendedName>
</protein>
<dbReference type="OrthoDB" id="152369at2"/>
<name>A0A0X3TZ11_9RHOB</name>
<dbReference type="EMBL" id="LQBP01000003">
    <property type="protein sequence ID" value="KUJ79806.1"/>
    <property type="molecule type" value="Genomic_DNA"/>
</dbReference>
<evidence type="ECO:0008006" key="4">
    <source>
        <dbReference type="Google" id="ProtNLM"/>
    </source>
</evidence>
<organism evidence="2 3">
    <name type="scientific">Ruegeria profundi</name>
    <dbReference type="NCBI Taxonomy" id="1685378"/>
    <lineage>
        <taxon>Bacteria</taxon>
        <taxon>Pseudomonadati</taxon>
        <taxon>Pseudomonadota</taxon>
        <taxon>Alphaproteobacteria</taxon>
        <taxon>Rhodobacterales</taxon>
        <taxon>Roseobacteraceae</taxon>
        <taxon>Ruegeria</taxon>
    </lineage>
</organism>
<sequence length="267" mass="29593">MTLAPWIAAPAALFLWWFSTGAILWVVRRSAGGRSRAALWSLPALFAGLAGFWVSLANGDTIAVYLGFISALLIWGWIELAFLCGMITGPNAYPCPTDAPFWERFIRAWGTIAYHEMLLVLITIALAAISWNQPNTAGAWCFGILFAARISAKLNLFFGVPKFNTEFLPDHLSHLPSHFRIARMNWFFPISVSLLSIAVALFMAQAGHAATDPQKTAKILLASLTALALLEHWLLVLPLPDAKLWRWMLPDPKPLAMNTEREGRHGI</sequence>
<dbReference type="RefSeq" id="WP_068334266.1">
    <property type="nucleotide sequence ID" value="NZ_LQBP01000003.1"/>
</dbReference>
<dbReference type="NCBIfam" id="TIGR03055">
    <property type="entry name" value="photo_alph_chp2"/>
    <property type="match status" value="1"/>
</dbReference>
<feature type="transmembrane region" description="Helical" evidence="1">
    <location>
        <begin position="186"/>
        <end position="207"/>
    </location>
</feature>
<feature type="transmembrane region" description="Helical" evidence="1">
    <location>
        <begin position="219"/>
        <end position="239"/>
    </location>
</feature>
<proteinExistence type="predicted"/>
<gene>
    <name evidence="2" type="ORF">AVO44_06415</name>
</gene>
<keyword evidence="3" id="KW-1185">Reference proteome</keyword>
<feature type="transmembrane region" description="Helical" evidence="1">
    <location>
        <begin position="62"/>
        <end position="87"/>
    </location>
</feature>
<dbReference type="STRING" id="1685378.AVO44_06415"/>
<evidence type="ECO:0000256" key="1">
    <source>
        <dbReference type="SAM" id="Phobius"/>
    </source>
</evidence>
<feature type="transmembrane region" description="Helical" evidence="1">
    <location>
        <begin position="108"/>
        <end position="131"/>
    </location>
</feature>
<feature type="transmembrane region" description="Helical" evidence="1">
    <location>
        <begin position="137"/>
        <end position="158"/>
    </location>
</feature>
<feature type="transmembrane region" description="Helical" evidence="1">
    <location>
        <begin position="39"/>
        <end position="56"/>
    </location>
</feature>
<dbReference type="Proteomes" id="UP000053690">
    <property type="component" value="Unassembled WGS sequence"/>
</dbReference>
<dbReference type="Pfam" id="PF12291">
    <property type="entry name" value="DUF3623"/>
    <property type="match status" value="1"/>
</dbReference>
<comment type="caution">
    <text evidence="2">The sequence shown here is derived from an EMBL/GenBank/DDBJ whole genome shotgun (WGS) entry which is preliminary data.</text>
</comment>
<keyword evidence="1" id="KW-1133">Transmembrane helix</keyword>
<keyword evidence="1" id="KW-0472">Membrane</keyword>
<evidence type="ECO:0000313" key="3">
    <source>
        <dbReference type="Proteomes" id="UP000053690"/>
    </source>
</evidence>
<dbReference type="InterPro" id="IPR017496">
    <property type="entry name" value="Photo_alph_chp2"/>
</dbReference>
<reference evidence="3" key="1">
    <citation type="submission" date="2015-12" db="EMBL/GenBank/DDBJ databases">
        <authorList>
            <person name="Zhang G."/>
            <person name="Stingl U."/>
        </authorList>
    </citation>
    <scope>NUCLEOTIDE SEQUENCE [LARGE SCALE GENOMIC DNA]</scope>
    <source>
        <strain evidence="3">ZGT108</strain>
    </source>
</reference>